<reference evidence="3" key="1">
    <citation type="journal article" date="2022" name="Int. J. Mol. Sci.">
        <title>Draft Genome of Tanacetum Coccineum: Genomic Comparison of Closely Related Tanacetum-Family Plants.</title>
        <authorList>
            <person name="Yamashiro T."/>
            <person name="Shiraishi A."/>
            <person name="Nakayama K."/>
            <person name="Satake H."/>
        </authorList>
    </citation>
    <scope>NUCLEOTIDE SEQUENCE</scope>
</reference>
<dbReference type="Proteomes" id="UP001151760">
    <property type="component" value="Unassembled WGS sequence"/>
</dbReference>
<dbReference type="EMBL" id="BQNB010016599">
    <property type="protein sequence ID" value="GJT53575.1"/>
    <property type="molecule type" value="Genomic_DNA"/>
</dbReference>
<evidence type="ECO:0000256" key="2">
    <source>
        <dbReference type="SAM" id="MobiDB-lite"/>
    </source>
</evidence>
<evidence type="ECO:0000313" key="4">
    <source>
        <dbReference type="Proteomes" id="UP001151760"/>
    </source>
</evidence>
<feature type="compositionally biased region" description="Polar residues" evidence="2">
    <location>
        <begin position="486"/>
        <end position="499"/>
    </location>
</feature>
<feature type="region of interest" description="Disordered" evidence="2">
    <location>
        <begin position="398"/>
        <end position="424"/>
    </location>
</feature>
<comment type="caution">
    <text evidence="3">The sequence shown here is derived from an EMBL/GenBank/DDBJ whole genome shotgun (WGS) entry which is preliminary data.</text>
</comment>
<reference evidence="3" key="2">
    <citation type="submission" date="2022-01" db="EMBL/GenBank/DDBJ databases">
        <authorList>
            <person name="Yamashiro T."/>
            <person name="Shiraishi A."/>
            <person name="Satake H."/>
            <person name="Nakayama K."/>
        </authorList>
    </citation>
    <scope>NUCLEOTIDE SEQUENCE</scope>
</reference>
<keyword evidence="4" id="KW-1185">Reference proteome</keyword>
<feature type="coiled-coil region" evidence="1">
    <location>
        <begin position="195"/>
        <end position="252"/>
    </location>
</feature>
<accession>A0ABQ5ERH4</accession>
<name>A0ABQ5ERH4_9ASTR</name>
<feature type="compositionally biased region" description="Polar residues" evidence="2">
    <location>
        <begin position="409"/>
        <end position="418"/>
    </location>
</feature>
<protein>
    <submittedName>
        <fullName evidence="3">Uncharacterized protein</fullName>
    </submittedName>
</protein>
<gene>
    <name evidence="3" type="ORF">Tco_0988629</name>
</gene>
<feature type="region of interest" description="Disordered" evidence="2">
    <location>
        <begin position="454"/>
        <end position="499"/>
    </location>
</feature>
<sequence length="541" mass="61844">MKSEATSRTKENYFMLDNSYREETIEELTVVVMLGRIEMKQLSDGNAERVPSDDAKSCQADKDTIEIILKEKDKIQSDFFKIENEKLIIQHETQLAKKAFKERENRYLENIVDLEEKLSSHDRIVYKIAGLGYKNPERLKKAIAAQPKMYDGERLDSAKLTIDSPDSEETLEDAKESRLKMRNKMFYKTDVIPMSASLSKNLKELKEELIKEKNELLKAKLEKSSSDSKDIQANLLKRIKILENDFKRSQAQSIDFELKLQHQKEKMACDVSWKSKLSTINDENVLLKTQVDSVVKERENIKLEYQKLFNSIKATQTQHQKELDELIEHVNQKTYAYADVRAQNQDLLITIYELKNKLQTIDKGKNVNTKFDKSETSGTLLCVTPLPKNIAVKAKKVSNTKVNTDRSKPVTSHLTPKNEQSRKHNENVLARGMWKMQSNGWKVNQIEYYATSPPEVSDNSAANTLDNKDTSSSSSIVVEEDEAPQIVSSSAEQVASEPNTLVLNENADELVQEDVAELDKNVFYNLLPTPVIKEAESSSTY</sequence>
<keyword evidence="1" id="KW-0175">Coiled coil</keyword>
<evidence type="ECO:0000313" key="3">
    <source>
        <dbReference type="EMBL" id="GJT53575.1"/>
    </source>
</evidence>
<organism evidence="3 4">
    <name type="scientific">Tanacetum coccineum</name>
    <dbReference type="NCBI Taxonomy" id="301880"/>
    <lineage>
        <taxon>Eukaryota</taxon>
        <taxon>Viridiplantae</taxon>
        <taxon>Streptophyta</taxon>
        <taxon>Embryophyta</taxon>
        <taxon>Tracheophyta</taxon>
        <taxon>Spermatophyta</taxon>
        <taxon>Magnoliopsida</taxon>
        <taxon>eudicotyledons</taxon>
        <taxon>Gunneridae</taxon>
        <taxon>Pentapetalae</taxon>
        <taxon>asterids</taxon>
        <taxon>campanulids</taxon>
        <taxon>Asterales</taxon>
        <taxon>Asteraceae</taxon>
        <taxon>Asteroideae</taxon>
        <taxon>Anthemideae</taxon>
        <taxon>Anthemidinae</taxon>
        <taxon>Tanacetum</taxon>
    </lineage>
</organism>
<proteinExistence type="predicted"/>
<evidence type="ECO:0000256" key="1">
    <source>
        <dbReference type="SAM" id="Coils"/>
    </source>
</evidence>